<keyword evidence="2" id="KW-1185">Reference proteome</keyword>
<gene>
    <name evidence="1" type="ORF">J2X05_001963</name>
</gene>
<comment type="caution">
    <text evidence="1">The sequence shown here is derived from an EMBL/GenBank/DDBJ whole genome shotgun (WGS) entry which is preliminary data.</text>
</comment>
<dbReference type="PROSITE" id="PS51257">
    <property type="entry name" value="PROKAR_LIPOPROTEIN"/>
    <property type="match status" value="1"/>
</dbReference>
<evidence type="ECO:0008006" key="3">
    <source>
        <dbReference type="Google" id="ProtNLM"/>
    </source>
</evidence>
<dbReference type="EMBL" id="JAVDVX010000003">
    <property type="protein sequence ID" value="MDR7089941.1"/>
    <property type="molecule type" value="Genomic_DNA"/>
</dbReference>
<organism evidence="1 2">
    <name type="scientific">Cellvibrio fibrivorans</name>
    <dbReference type="NCBI Taxonomy" id="126350"/>
    <lineage>
        <taxon>Bacteria</taxon>
        <taxon>Pseudomonadati</taxon>
        <taxon>Pseudomonadota</taxon>
        <taxon>Gammaproteobacteria</taxon>
        <taxon>Cellvibrionales</taxon>
        <taxon>Cellvibrionaceae</taxon>
        <taxon>Cellvibrio</taxon>
    </lineage>
</organism>
<protein>
    <recommendedName>
        <fullName evidence="3">DUF4840 domain-containing protein</fullName>
    </recommendedName>
</protein>
<reference evidence="1 2" key="1">
    <citation type="submission" date="2023-07" db="EMBL/GenBank/DDBJ databases">
        <title>Sorghum-associated microbial communities from plants grown in Nebraska, USA.</title>
        <authorList>
            <person name="Schachtman D."/>
        </authorList>
    </citation>
    <scope>NUCLEOTIDE SEQUENCE [LARGE SCALE GENOMIC DNA]</scope>
    <source>
        <strain evidence="1 2">BE190</strain>
    </source>
</reference>
<name>A0ABU1UXM5_9GAMM</name>
<dbReference type="Proteomes" id="UP001253595">
    <property type="component" value="Unassembled WGS sequence"/>
</dbReference>
<evidence type="ECO:0000313" key="1">
    <source>
        <dbReference type="EMBL" id="MDR7089941.1"/>
    </source>
</evidence>
<dbReference type="RefSeq" id="WP_310071826.1">
    <property type="nucleotide sequence ID" value="NZ_JAVDVX010000003.1"/>
</dbReference>
<sequence>MKITKGFISAATLATLVSMSGCDNFCFGDDLVCFMDDIEIKERIYQPEANTFTVTLDAEGEFNSHQFTLGELQTIDELSFGIRDASVLRKYAAIKKVHTLTAAAFKTYQQEYVIPGKDCPVSFMHQNLQSMLLIPANEAVAKQLEFFDIPFDGKGTPFKLRGHYMQHKHSYFIDGGKTFTLTLPKYESAMSNFGSARHTFIYFLVTEVYP</sequence>
<evidence type="ECO:0000313" key="2">
    <source>
        <dbReference type="Proteomes" id="UP001253595"/>
    </source>
</evidence>
<accession>A0ABU1UXM5</accession>
<proteinExistence type="predicted"/>